<comment type="cofactor">
    <cofactor evidence="1">
        <name>Mg(2+)</name>
        <dbReference type="ChEBI" id="CHEBI:18420"/>
    </cofactor>
</comment>
<keyword evidence="5" id="KW-0479">Metal-binding</keyword>
<feature type="domain" description="Nudix hydrolase" evidence="17">
    <location>
        <begin position="1"/>
        <end position="124"/>
    </location>
</feature>
<evidence type="ECO:0000256" key="15">
    <source>
        <dbReference type="ARBA" id="ARBA00041979"/>
    </source>
</evidence>
<evidence type="ECO:0000256" key="7">
    <source>
        <dbReference type="ARBA" id="ARBA00022801"/>
    </source>
</evidence>
<comment type="caution">
    <text evidence="18">The sequence shown here is derived from an EMBL/GenBank/DDBJ whole genome shotgun (WGS) entry which is preliminary data.</text>
</comment>
<dbReference type="GO" id="GO:0006281">
    <property type="term" value="P:DNA repair"/>
    <property type="evidence" value="ECO:0007669"/>
    <property type="project" value="UniProtKB-KW"/>
</dbReference>
<evidence type="ECO:0000256" key="8">
    <source>
        <dbReference type="ARBA" id="ARBA00022842"/>
    </source>
</evidence>
<evidence type="ECO:0000259" key="17">
    <source>
        <dbReference type="PROSITE" id="PS51462"/>
    </source>
</evidence>
<keyword evidence="7 18" id="KW-0378">Hydrolase</keyword>
<gene>
    <name evidence="18" type="ORF">ES711_09220</name>
</gene>
<dbReference type="AlphaFoldDB" id="A0A5C7AK38"/>
<organism evidence="18 19">
    <name type="scientific">Gelidibacter salicanalis</name>
    <dbReference type="NCBI Taxonomy" id="291193"/>
    <lineage>
        <taxon>Bacteria</taxon>
        <taxon>Pseudomonadati</taxon>
        <taxon>Bacteroidota</taxon>
        <taxon>Flavobacteriia</taxon>
        <taxon>Flavobacteriales</taxon>
        <taxon>Flavobacteriaceae</taxon>
        <taxon>Gelidibacter</taxon>
    </lineage>
</organism>
<dbReference type="Gene3D" id="3.90.79.10">
    <property type="entry name" value="Nucleoside Triphosphate Pyrophosphohydrolase"/>
    <property type="match status" value="1"/>
</dbReference>
<keyword evidence="3" id="KW-0515">Mutator protein</keyword>
<dbReference type="PANTHER" id="PTHR47707:SF1">
    <property type="entry name" value="NUDIX HYDROLASE FAMILY PROTEIN"/>
    <property type="match status" value="1"/>
</dbReference>
<evidence type="ECO:0000256" key="13">
    <source>
        <dbReference type="ARBA" id="ARBA00040794"/>
    </source>
</evidence>
<dbReference type="EMBL" id="VORX01000003">
    <property type="protein sequence ID" value="TXE08707.1"/>
    <property type="molecule type" value="Genomic_DNA"/>
</dbReference>
<dbReference type="InterPro" id="IPR047127">
    <property type="entry name" value="MutT-like"/>
</dbReference>
<comment type="catalytic activity">
    <reaction evidence="11">
        <text>8-oxo-GTP + H2O = 8-oxo-GMP + diphosphate + H(+)</text>
        <dbReference type="Rhea" id="RHEA:67616"/>
        <dbReference type="ChEBI" id="CHEBI:15377"/>
        <dbReference type="ChEBI" id="CHEBI:15378"/>
        <dbReference type="ChEBI" id="CHEBI:33019"/>
        <dbReference type="ChEBI" id="CHEBI:143553"/>
        <dbReference type="ChEBI" id="CHEBI:145694"/>
    </reaction>
</comment>
<dbReference type="PROSITE" id="PS00893">
    <property type="entry name" value="NUDIX_BOX"/>
    <property type="match status" value="1"/>
</dbReference>
<comment type="catalytic activity">
    <reaction evidence="10">
        <text>8-oxo-dGTP + H2O = 8-oxo-dGMP + diphosphate + H(+)</text>
        <dbReference type="Rhea" id="RHEA:31575"/>
        <dbReference type="ChEBI" id="CHEBI:15377"/>
        <dbReference type="ChEBI" id="CHEBI:15378"/>
        <dbReference type="ChEBI" id="CHEBI:33019"/>
        <dbReference type="ChEBI" id="CHEBI:63224"/>
        <dbReference type="ChEBI" id="CHEBI:77896"/>
        <dbReference type="EC" id="3.6.1.55"/>
    </reaction>
</comment>
<keyword evidence="6" id="KW-0227">DNA damage</keyword>
<dbReference type="Proteomes" id="UP000321734">
    <property type="component" value="Unassembled WGS sequence"/>
</dbReference>
<evidence type="ECO:0000256" key="3">
    <source>
        <dbReference type="ARBA" id="ARBA00022457"/>
    </source>
</evidence>
<comment type="similarity">
    <text evidence="2">Belongs to the Nudix hydrolase family.</text>
</comment>
<evidence type="ECO:0000256" key="2">
    <source>
        <dbReference type="ARBA" id="ARBA00005582"/>
    </source>
</evidence>
<dbReference type="InterPro" id="IPR000086">
    <property type="entry name" value="NUDIX_hydrolase_dom"/>
</dbReference>
<dbReference type="GO" id="GO:0046872">
    <property type="term" value="F:metal ion binding"/>
    <property type="evidence" value="ECO:0007669"/>
    <property type="project" value="UniProtKB-KW"/>
</dbReference>
<proteinExistence type="inferred from homology"/>
<dbReference type="SUPFAM" id="SSF55811">
    <property type="entry name" value="Nudix"/>
    <property type="match status" value="1"/>
</dbReference>
<evidence type="ECO:0000256" key="12">
    <source>
        <dbReference type="ARBA" id="ARBA00038905"/>
    </source>
</evidence>
<evidence type="ECO:0000256" key="16">
    <source>
        <dbReference type="ARBA" id="ARBA00042798"/>
    </source>
</evidence>
<dbReference type="OrthoDB" id="9810648at2"/>
<keyword evidence="19" id="KW-1185">Reference proteome</keyword>
<evidence type="ECO:0000256" key="4">
    <source>
        <dbReference type="ARBA" id="ARBA00022705"/>
    </source>
</evidence>
<dbReference type="PANTHER" id="PTHR47707">
    <property type="entry name" value="8-OXO-DGTP DIPHOSPHATASE"/>
    <property type="match status" value="1"/>
</dbReference>
<evidence type="ECO:0000256" key="10">
    <source>
        <dbReference type="ARBA" id="ARBA00035861"/>
    </source>
</evidence>
<reference evidence="18 19" key="1">
    <citation type="submission" date="2019-08" db="EMBL/GenBank/DDBJ databases">
        <title>Genome sequence of Gelidibacter salicanalis IC162T.</title>
        <authorList>
            <person name="Bowman J.P."/>
        </authorList>
    </citation>
    <scope>NUCLEOTIDE SEQUENCE [LARGE SCALE GENOMIC DNA]</scope>
    <source>
        <strain evidence="18 19">IC162</strain>
    </source>
</reference>
<dbReference type="EC" id="3.6.1.55" evidence="12"/>
<dbReference type="InterPro" id="IPR020084">
    <property type="entry name" value="NUDIX_hydrolase_CS"/>
</dbReference>
<dbReference type="GO" id="GO:0008413">
    <property type="term" value="F:8-oxo-7,8-dihydroguanosine triphosphate pyrophosphatase activity"/>
    <property type="evidence" value="ECO:0007669"/>
    <property type="project" value="TreeGrafter"/>
</dbReference>
<dbReference type="GO" id="GO:0044716">
    <property type="term" value="F:8-oxo-GDP phosphatase activity"/>
    <property type="evidence" value="ECO:0007669"/>
    <property type="project" value="TreeGrafter"/>
</dbReference>
<keyword evidence="8" id="KW-0460">Magnesium</keyword>
<accession>A0A5C7AK38</accession>
<keyword evidence="4" id="KW-0235">DNA replication</keyword>
<evidence type="ECO:0000256" key="9">
    <source>
        <dbReference type="ARBA" id="ARBA00023204"/>
    </source>
</evidence>
<dbReference type="GO" id="GO:0044715">
    <property type="term" value="F:8-oxo-dGDP phosphatase activity"/>
    <property type="evidence" value="ECO:0007669"/>
    <property type="project" value="TreeGrafter"/>
</dbReference>
<evidence type="ECO:0000313" key="19">
    <source>
        <dbReference type="Proteomes" id="UP000321734"/>
    </source>
</evidence>
<evidence type="ECO:0000256" key="14">
    <source>
        <dbReference type="ARBA" id="ARBA00041592"/>
    </source>
</evidence>
<keyword evidence="9" id="KW-0234">DNA repair</keyword>
<dbReference type="GO" id="GO:0006260">
    <property type="term" value="P:DNA replication"/>
    <property type="evidence" value="ECO:0007669"/>
    <property type="project" value="UniProtKB-KW"/>
</dbReference>
<evidence type="ECO:0000256" key="11">
    <source>
        <dbReference type="ARBA" id="ARBA00036904"/>
    </source>
</evidence>
<evidence type="ECO:0000313" key="18">
    <source>
        <dbReference type="EMBL" id="TXE08707.1"/>
    </source>
</evidence>
<dbReference type="Pfam" id="PF00293">
    <property type="entry name" value="NUDIX"/>
    <property type="match status" value="1"/>
</dbReference>
<dbReference type="GO" id="GO:0035539">
    <property type="term" value="F:8-oxo-7,8-dihydrodeoxyguanosine triphosphate pyrophosphatase activity"/>
    <property type="evidence" value="ECO:0007669"/>
    <property type="project" value="UniProtKB-EC"/>
</dbReference>
<name>A0A5C7AK38_9FLAO</name>
<dbReference type="InterPro" id="IPR015797">
    <property type="entry name" value="NUDIX_hydrolase-like_dom_sf"/>
</dbReference>
<evidence type="ECO:0000256" key="5">
    <source>
        <dbReference type="ARBA" id="ARBA00022723"/>
    </source>
</evidence>
<protein>
    <recommendedName>
        <fullName evidence="13">8-oxo-dGTP diphosphatase</fullName>
        <ecNumber evidence="12">3.6.1.55</ecNumber>
    </recommendedName>
    <alternativeName>
        <fullName evidence="16">7,8-dihydro-8-oxoguanine-triphosphatase</fullName>
    </alternativeName>
    <alternativeName>
        <fullName evidence="15">Mutator protein MutT</fullName>
    </alternativeName>
    <alternativeName>
        <fullName evidence="14">dGTP pyrophosphohydrolase</fullName>
    </alternativeName>
</protein>
<dbReference type="PROSITE" id="PS51462">
    <property type="entry name" value="NUDIX"/>
    <property type="match status" value="1"/>
</dbReference>
<dbReference type="CDD" id="cd03425">
    <property type="entry name" value="NUDIX_MutT_NudA_like"/>
    <property type="match status" value="1"/>
</dbReference>
<sequence>MRVTCAIIQFDSKILAVQRSAQMKLPLKWEFAGGKIEPGESEVDCIKREVLEELNINIEVKKRLTPVTHAYPDFKIELIPFIADYVSGELKLKEHADYVLADKEALLQLDWAEADIRVVRELKEYKN</sequence>
<evidence type="ECO:0000256" key="6">
    <source>
        <dbReference type="ARBA" id="ARBA00022763"/>
    </source>
</evidence>
<evidence type="ECO:0000256" key="1">
    <source>
        <dbReference type="ARBA" id="ARBA00001946"/>
    </source>
</evidence>